<dbReference type="EMBL" id="CP002098">
    <property type="protein sequence ID" value="ADM27376.1"/>
    <property type="molecule type" value="Genomic_DNA"/>
</dbReference>
<evidence type="ECO:0000313" key="1">
    <source>
        <dbReference type="EMBL" id="ADM27376.1"/>
    </source>
</evidence>
<organism evidence="1 2">
    <name type="scientific">Ignisphaera aggregans (strain DSM 17230 / JCM 13409 / AQ1.S1)</name>
    <dbReference type="NCBI Taxonomy" id="583356"/>
    <lineage>
        <taxon>Archaea</taxon>
        <taxon>Thermoproteota</taxon>
        <taxon>Thermoprotei</taxon>
        <taxon>Desulfurococcales</taxon>
        <taxon>Desulfurococcaceae</taxon>
        <taxon>Ignisphaera</taxon>
    </lineage>
</organism>
<sequence>MFIDSIEYLKSFAKEICTKEGVLCIDENSDVLKFSISWIENFYYIDPRECAEDLDCLKRLLEIHSYVFRLSREDKYLFYIDPNLFLDTVRRLKSL</sequence>
<gene>
    <name evidence="1" type="ordered locus">Igag_0540</name>
</gene>
<proteinExistence type="predicted"/>
<keyword evidence="2" id="KW-1185">Reference proteome</keyword>
<dbReference type="KEGG" id="iag:Igag_0540"/>
<dbReference type="HOGENOM" id="CLU_2366165_0_0_2"/>
<reference evidence="1 2" key="1">
    <citation type="journal article" date="2010" name="Stand. Genomic Sci.">
        <title>Complete genome sequence of Ignisphaera aggregans type strain (AQ1.S1).</title>
        <authorList>
            <person name="Goker M."/>
            <person name="Held B."/>
            <person name="Lapidus A."/>
            <person name="Nolan M."/>
            <person name="Spring S."/>
            <person name="Yasawong M."/>
            <person name="Lucas S."/>
            <person name="Glavina Del Rio T."/>
            <person name="Tice H."/>
            <person name="Cheng J.F."/>
            <person name="Goodwin L."/>
            <person name="Tapia R."/>
            <person name="Pitluck S."/>
            <person name="Liolios K."/>
            <person name="Ivanova N."/>
            <person name="Mavromatis K."/>
            <person name="Mikhailova N."/>
            <person name="Pati A."/>
            <person name="Chen A."/>
            <person name="Palaniappan K."/>
            <person name="Brambilla E."/>
            <person name="Land M."/>
            <person name="Hauser L."/>
            <person name="Chang Y.J."/>
            <person name="Jeffries C.D."/>
            <person name="Brettin T."/>
            <person name="Detter J.C."/>
            <person name="Han C."/>
            <person name="Rohde M."/>
            <person name="Sikorski J."/>
            <person name="Woyke T."/>
            <person name="Bristow J."/>
            <person name="Eisen J.A."/>
            <person name="Markowitz V."/>
            <person name="Hugenholtz P."/>
            <person name="Kyrpides N.C."/>
            <person name="Klenk H.P."/>
        </authorList>
    </citation>
    <scope>NUCLEOTIDE SEQUENCE [LARGE SCALE GENOMIC DNA]</scope>
    <source>
        <strain evidence="2">DSM 17230 / JCM 13409 / AQ1.S1</strain>
    </source>
</reference>
<name>E0SS26_IGNAA</name>
<protein>
    <submittedName>
        <fullName evidence="1">Uncharacterized protein</fullName>
    </submittedName>
</protein>
<dbReference type="Proteomes" id="UP000001304">
    <property type="component" value="Chromosome"/>
</dbReference>
<dbReference type="AlphaFoldDB" id="E0SS26"/>
<dbReference type="BioCyc" id="IAGG583356:GHAH-542-MONOMER"/>
<dbReference type="STRING" id="583356.Igag_0540"/>
<accession>E0SS26</accession>
<evidence type="ECO:0000313" key="2">
    <source>
        <dbReference type="Proteomes" id="UP000001304"/>
    </source>
</evidence>